<evidence type="ECO:0000313" key="1">
    <source>
        <dbReference type="Proteomes" id="UP000695022"/>
    </source>
</evidence>
<name>A0ABM1DUT4_PRICU</name>
<protein>
    <submittedName>
        <fullName evidence="2">Uncharacterized protein LOC106806323</fullName>
    </submittedName>
</protein>
<keyword evidence="1" id="KW-1185">Reference proteome</keyword>
<dbReference type="Proteomes" id="UP000695022">
    <property type="component" value="Unplaced"/>
</dbReference>
<gene>
    <name evidence="2" type="primary">LOC106806323</name>
</gene>
<accession>A0ABM1DUT4</accession>
<dbReference type="GeneID" id="106806323"/>
<proteinExistence type="predicted"/>
<sequence>MLLRAASLLSSSVGVGPPLLCTRNQPISLLACNLGYCRIADVFHGKVVEDNAACSLLSKGSVADCGSLVLWEFHPPVLMVTLITEKLKSHSLEDPDHLAITYTTSPGCKNRPWK</sequence>
<dbReference type="RefSeq" id="XP_014663705.1">
    <property type="nucleotide sequence ID" value="XM_014808219.1"/>
</dbReference>
<evidence type="ECO:0000313" key="2">
    <source>
        <dbReference type="RefSeq" id="XP_014663705.1"/>
    </source>
</evidence>
<reference evidence="2" key="1">
    <citation type="submission" date="2025-08" db="UniProtKB">
        <authorList>
            <consortium name="RefSeq"/>
        </authorList>
    </citation>
    <scope>IDENTIFICATION</scope>
</reference>
<organism evidence="1 2">
    <name type="scientific">Priapulus caudatus</name>
    <name type="common">Priapulid worm</name>
    <dbReference type="NCBI Taxonomy" id="37621"/>
    <lineage>
        <taxon>Eukaryota</taxon>
        <taxon>Metazoa</taxon>
        <taxon>Ecdysozoa</taxon>
        <taxon>Scalidophora</taxon>
        <taxon>Priapulida</taxon>
        <taxon>Priapulimorpha</taxon>
        <taxon>Priapulimorphida</taxon>
        <taxon>Priapulidae</taxon>
        <taxon>Priapulus</taxon>
    </lineage>
</organism>